<dbReference type="AlphaFoldDB" id="A0A8J2YWQ0"/>
<accession>A0A8J2YWQ0</accession>
<evidence type="ECO:0000313" key="2">
    <source>
        <dbReference type="EMBL" id="GGF33306.1"/>
    </source>
</evidence>
<keyword evidence="3" id="KW-1185">Reference proteome</keyword>
<evidence type="ECO:0000256" key="1">
    <source>
        <dbReference type="SAM" id="MobiDB-lite"/>
    </source>
</evidence>
<evidence type="ECO:0008006" key="4">
    <source>
        <dbReference type="Google" id="ProtNLM"/>
    </source>
</evidence>
<organism evidence="2 3">
    <name type="scientific">Aliidongia dinghuensis</name>
    <dbReference type="NCBI Taxonomy" id="1867774"/>
    <lineage>
        <taxon>Bacteria</taxon>
        <taxon>Pseudomonadati</taxon>
        <taxon>Pseudomonadota</taxon>
        <taxon>Alphaproteobacteria</taxon>
        <taxon>Rhodospirillales</taxon>
        <taxon>Dongiaceae</taxon>
        <taxon>Aliidongia</taxon>
    </lineage>
</organism>
<reference evidence="2" key="2">
    <citation type="submission" date="2020-09" db="EMBL/GenBank/DDBJ databases">
        <authorList>
            <person name="Sun Q."/>
            <person name="Zhou Y."/>
        </authorList>
    </citation>
    <scope>NUCLEOTIDE SEQUENCE</scope>
    <source>
        <strain evidence="2">CGMCC 1.15725</strain>
    </source>
</reference>
<reference evidence="2" key="1">
    <citation type="journal article" date="2014" name="Int. J. Syst. Evol. Microbiol.">
        <title>Complete genome sequence of Corynebacterium casei LMG S-19264T (=DSM 44701T), isolated from a smear-ripened cheese.</title>
        <authorList>
            <consortium name="US DOE Joint Genome Institute (JGI-PGF)"/>
            <person name="Walter F."/>
            <person name="Albersmeier A."/>
            <person name="Kalinowski J."/>
            <person name="Ruckert C."/>
        </authorList>
    </citation>
    <scope>NUCLEOTIDE SEQUENCE</scope>
    <source>
        <strain evidence="2">CGMCC 1.15725</strain>
    </source>
</reference>
<dbReference type="Proteomes" id="UP000646365">
    <property type="component" value="Unassembled WGS sequence"/>
</dbReference>
<feature type="region of interest" description="Disordered" evidence="1">
    <location>
        <begin position="145"/>
        <end position="164"/>
    </location>
</feature>
<name>A0A8J2YWQ0_9PROT</name>
<proteinExistence type="predicted"/>
<gene>
    <name evidence="2" type="ORF">GCM10011611_44380</name>
</gene>
<comment type="caution">
    <text evidence="2">The sequence shown here is derived from an EMBL/GenBank/DDBJ whole genome shotgun (WGS) entry which is preliminary data.</text>
</comment>
<protein>
    <recommendedName>
        <fullName evidence="4">Outer membrane protein assembly factor BamE</fullName>
    </recommendedName>
</protein>
<dbReference type="EMBL" id="BMJQ01000012">
    <property type="protein sequence ID" value="GGF33306.1"/>
    <property type="molecule type" value="Genomic_DNA"/>
</dbReference>
<sequence>MVATSGSAAGVVEGACPVPRGWAAGLPPKQVSKRVRGPVAAALIALSLAACSTGAPQAALSPADVSYRSPQPARAHFAVAEMASLHDMSDRQLVQRLGTPDFTRRDPPAEIWQYRSASCVLDVFLYPGDGGLKVAHATTRDRIKLGTPDNGCTPFPDQRSASAK</sequence>
<evidence type="ECO:0000313" key="3">
    <source>
        <dbReference type="Proteomes" id="UP000646365"/>
    </source>
</evidence>